<dbReference type="InterPro" id="IPR017517">
    <property type="entry name" value="Maleyloyr_isom"/>
</dbReference>
<accession>A0ABV3XF50</accession>
<protein>
    <submittedName>
        <fullName evidence="2">Maleylpyruvate isomerase family mycothiol-dependent enzyme</fullName>
    </submittedName>
</protein>
<dbReference type="GO" id="GO:0016853">
    <property type="term" value="F:isomerase activity"/>
    <property type="evidence" value="ECO:0007669"/>
    <property type="project" value="UniProtKB-KW"/>
</dbReference>
<dbReference type="NCBIfam" id="TIGR03083">
    <property type="entry name" value="maleylpyruvate isomerase family mycothiol-dependent enzyme"/>
    <property type="match status" value="1"/>
</dbReference>
<dbReference type="SUPFAM" id="SSF109854">
    <property type="entry name" value="DinB/YfiT-like putative metalloenzymes"/>
    <property type="match status" value="1"/>
</dbReference>
<dbReference type="InterPro" id="IPR034660">
    <property type="entry name" value="DinB/YfiT-like"/>
</dbReference>
<name>A0ABV3XF50_9ACTN</name>
<dbReference type="RefSeq" id="WP_369206660.1">
    <property type="nucleotide sequence ID" value="NZ_JBFNXQ010000033.1"/>
</dbReference>
<gene>
    <name evidence="2" type="ORF">ABQ292_12255</name>
</gene>
<organism evidence="2 3">
    <name type="scientific">Geodermatophilus maliterrae</name>
    <dbReference type="NCBI Taxonomy" id="3162531"/>
    <lineage>
        <taxon>Bacteria</taxon>
        <taxon>Bacillati</taxon>
        <taxon>Actinomycetota</taxon>
        <taxon>Actinomycetes</taxon>
        <taxon>Geodermatophilales</taxon>
        <taxon>Geodermatophilaceae</taxon>
        <taxon>Geodermatophilus</taxon>
    </lineage>
</organism>
<dbReference type="Gene3D" id="1.20.120.450">
    <property type="entry name" value="dinb family like domain"/>
    <property type="match status" value="1"/>
</dbReference>
<dbReference type="InterPro" id="IPR024344">
    <property type="entry name" value="MDMPI_metal-binding"/>
</dbReference>
<evidence type="ECO:0000259" key="1">
    <source>
        <dbReference type="Pfam" id="PF11716"/>
    </source>
</evidence>
<proteinExistence type="predicted"/>
<evidence type="ECO:0000313" key="2">
    <source>
        <dbReference type="EMBL" id="MEX5719132.1"/>
    </source>
</evidence>
<evidence type="ECO:0000313" key="3">
    <source>
        <dbReference type="Proteomes" id="UP001560045"/>
    </source>
</evidence>
<dbReference type="Pfam" id="PF11716">
    <property type="entry name" value="MDMPI_N"/>
    <property type="match status" value="1"/>
</dbReference>
<keyword evidence="3" id="KW-1185">Reference proteome</keyword>
<keyword evidence="2" id="KW-0413">Isomerase</keyword>
<sequence length="216" mass="23188">MTRSPTRQTLWSLAHAERTALADDLAGLDDAQWARPSLCGRWTVEEVVAHLTAAASVGRARWIASMVGARFDPALHNERRLAEQRGATPAQTLDRFRRVLDSTTAPSGHTAAWLGEVVVHAQDVRRPLGLERTPSVEAVTEVAGFFARRDFTVHSRRAIEGLHLEATDGPFTAGQGVPVRGTTLALTMAMAGRGAYGGDLTGPGAATLRDRCTSGR</sequence>
<feature type="domain" description="Mycothiol-dependent maleylpyruvate isomerase metal-binding" evidence="1">
    <location>
        <begin position="15"/>
        <end position="104"/>
    </location>
</feature>
<dbReference type="EMBL" id="JBFNXQ010000033">
    <property type="protein sequence ID" value="MEX5719132.1"/>
    <property type="molecule type" value="Genomic_DNA"/>
</dbReference>
<dbReference type="Proteomes" id="UP001560045">
    <property type="component" value="Unassembled WGS sequence"/>
</dbReference>
<comment type="caution">
    <text evidence="2">The sequence shown here is derived from an EMBL/GenBank/DDBJ whole genome shotgun (WGS) entry which is preliminary data.</text>
</comment>
<reference evidence="2 3" key="1">
    <citation type="submission" date="2024-06" db="EMBL/GenBank/DDBJ databases">
        <title>Draft genome sequence of Geodermatophilus badlandi, a novel member of the Geodermatophilaceae isolated from badland sedimentary rocks in the Red desert, Wyoming, USA.</title>
        <authorList>
            <person name="Ben Tekaya S."/>
            <person name="Nouioui I."/>
            <person name="Flores G.M."/>
            <person name="Shaal M.N."/>
            <person name="Bredoire F."/>
            <person name="Basile F."/>
            <person name="Van Diepen L."/>
            <person name="Ward N.L."/>
        </authorList>
    </citation>
    <scope>NUCLEOTIDE SEQUENCE [LARGE SCALE GENOMIC DNA]</scope>
    <source>
        <strain evidence="2 3">WL48A</strain>
    </source>
</reference>